<evidence type="ECO:0000256" key="1">
    <source>
        <dbReference type="SAM" id="MobiDB-lite"/>
    </source>
</evidence>
<dbReference type="PANTHER" id="PTHR36986">
    <property type="entry name" value="UPF0643 PROTEIN PB2B2.08"/>
    <property type="match status" value="1"/>
</dbReference>
<organism evidence="2 3">
    <name type="scientific">Phascolomyces articulosus</name>
    <dbReference type="NCBI Taxonomy" id="60185"/>
    <lineage>
        <taxon>Eukaryota</taxon>
        <taxon>Fungi</taxon>
        <taxon>Fungi incertae sedis</taxon>
        <taxon>Mucoromycota</taxon>
        <taxon>Mucoromycotina</taxon>
        <taxon>Mucoromycetes</taxon>
        <taxon>Mucorales</taxon>
        <taxon>Lichtheimiaceae</taxon>
        <taxon>Phascolomyces</taxon>
    </lineage>
</organism>
<gene>
    <name evidence="2" type="ORF">BDA99DRAFT_433014</name>
</gene>
<dbReference type="EMBL" id="JAIXMP010000005">
    <property type="protein sequence ID" value="KAI9272627.1"/>
    <property type="molecule type" value="Genomic_DNA"/>
</dbReference>
<reference evidence="2" key="2">
    <citation type="submission" date="2023-02" db="EMBL/GenBank/DDBJ databases">
        <authorList>
            <consortium name="DOE Joint Genome Institute"/>
            <person name="Mondo S.J."/>
            <person name="Chang Y."/>
            <person name="Wang Y."/>
            <person name="Ahrendt S."/>
            <person name="Andreopoulos W."/>
            <person name="Barry K."/>
            <person name="Beard J."/>
            <person name="Benny G.L."/>
            <person name="Blankenship S."/>
            <person name="Bonito G."/>
            <person name="Cuomo C."/>
            <person name="Desiro A."/>
            <person name="Gervers K.A."/>
            <person name="Hundley H."/>
            <person name="Kuo A."/>
            <person name="LaButti K."/>
            <person name="Lang B.F."/>
            <person name="Lipzen A."/>
            <person name="O'Donnell K."/>
            <person name="Pangilinan J."/>
            <person name="Reynolds N."/>
            <person name="Sandor L."/>
            <person name="Smith M.W."/>
            <person name="Tsang A."/>
            <person name="Grigoriev I.V."/>
            <person name="Stajich J.E."/>
            <person name="Spatafora J.W."/>
        </authorList>
    </citation>
    <scope>NUCLEOTIDE SEQUENCE</scope>
    <source>
        <strain evidence="2">RSA 2281</strain>
    </source>
</reference>
<evidence type="ECO:0000313" key="2">
    <source>
        <dbReference type="EMBL" id="KAI9272627.1"/>
    </source>
</evidence>
<keyword evidence="3" id="KW-1185">Reference proteome</keyword>
<dbReference type="AlphaFoldDB" id="A0AAD5PHT0"/>
<dbReference type="PANTHER" id="PTHR36986:SF1">
    <property type="entry name" value="UPF0643 PROTEIN PB2B2.08"/>
    <property type="match status" value="1"/>
</dbReference>
<sequence length="201" mass="23535">MRDLQLLNLNDKNGVIKSSATETTDKKDEEEDDAPYPNNKNFINSLRPEDRLFFDKAVPHFKQISDGLIKVPLSDVFNWNDMAERLGKEVEGKWYMVAFYSKRKVDCETKQLIEEDDYIHELAKKSGGLLQLWSGKMNEDRESLTVSIWVDREHALNGTRRQPFHRKASGHASKLFFESYKLERYNLIKRAGETVFHIETY</sequence>
<reference evidence="2" key="1">
    <citation type="journal article" date="2022" name="IScience">
        <title>Evolution of zygomycete secretomes and the origins of terrestrial fungal ecologies.</title>
        <authorList>
            <person name="Chang Y."/>
            <person name="Wang Y."/>
            <person name="Mondo S."/>
            <person name="Ahrendt S."/>
            <person name="Andreopoulos W."/>
            <person name="Barry K."/>
            <person name="Beard J."/>
            <person name="Benny G.L."/>
            <person name="Blankenship S."/>
            <person name="Bonito G."/>
            <person name="Cuomo C."/>
            <person name="Desiro A."/>
            <person name="Gervers K.A."/>
            <person name="Hundley H."/>
            <person name="Kuo A."/>
            <person name="LaButti K."/>
            <person name="Lang B.F."/>
            <person name="Lipzen A."/>
            <person name="O'Donnell K."/>
            <person name="Pangilinan J."/>
            <person name="Reynolds N."/>
            <person name="Sandor L."/>
            <person name="Smith M.E."/>
            <person name="Tsang A."/>
            <person name="Grigoriev I.V."/>
            <person name="Stajich J.E."/>
            <person name="Spatafora J.W."/>
        </authorList>
    </citation>
    <scope>NUCLEOTIDE SEQUENCE</scope>
    <source>
        <strain evidence="2">RSA 2281</strain>
    </source>
</reference>
<evidence type="ECO:0000313" key="3">
    <source>
        <dbReference type="Proteomes" id="UP001209540"/>
    </source>
</evidence>
<dbReference type="Proteomes" id="UP001209540">
    <property type="component" value="Unassembled WGS sequence"/>
</dbReference>
<name>A0AAD5PHT0_9FUNG</name>
<accession>A0AAD5PHT0</accession>
<feature type="region of interest" description="Disordered" evidence="1">
    <location>
        <begin position="17"/>
        <end position="38"/>
    </location>
</feature>
<proteinExistence type="predicted"/>
<comment type="caution">
    <text evidence="2">The sequence shown here is derived from an EMBL/GenBank/DDBJ whole genome shotgun (WGS) entry which is preliminary data.</text>
</comment>
<protein>
    <submittedName>
        <fullName evidence="2">Uncharacterized protein</fullName>
    </submittedName>
</protein>
<dbReference type="Gene3D" id="3.30.70.100">
    <property type="match status" value="1"/>
</dbReference>